<reference evidence="6 7" key="1">
    <citation type="submission" date="2019-03" db="EMBL/GenBank/DDBJ databases">
        <title>The genome sequence of a newly discovered highly antifungal drug resistant Aspergillus species, Aspergillus tanneri NIH 1004.</title>
        <authorList>
            <person name="Mounaud S."/>
            <person name="Singh I."/>
            <person name="Joardar V."/>
            <person name="Pakala S."/>
            <person name="Pakala S."/>
            <person name="Venepally P."/>
            <person name="Hoover J."/>
            <person name="Nierman W."/>
            <person name="Chung J."/>
            <person name="Losada L."/>
        </authorList>
    </citation>
    <scope>NUCLEOTIDE SEQUENCE [LARGE SCALE GENOMIC DNA]</scope>
    <source>
        <strain evidence="6 7">NIH1004</strain>
    </source>
</reference>
<keyword evidence="7" id="KW-1185">Reference proteome</keyword>
<organism evidence="6 7">
    <name type="scientific">Aspergillus tanneri</name>
    <dbReference type="NCBI Taxonomy" id="1220188"/>
    <lineage>
        <taxon>Eukaryota</taxon>
        <taxon>Fungi</taxon>
        <taxon>Dikarya</taxon>
        <taxon>Ascomycota</taxon>
        <taxon>Pezizomycotina</taxon>
        <taxon>Eurotiomycetes</taxon>
        <taxon>Eurotiomycetidae</taxon>
        <taxon>Eurotiales</taxon>
        <taxon>Aspergillaceae</taxon>
        <taxon>Aspergillus</taxon>
        <taxon>Aspergillus subgen. Circumdati</taxon>
    </lineage>
</organism>
<dbReference type="SFLD" id="SFLDS00036">
    <property type="entry name" value="Aromatic_Prenyltransferase"/>
    <property type="match status" value="1"/>
</dbReference>
<evidence type="ECO:0000313" key="8">
    <source>
        <dbReference type="Proteomes" id="UP000324241"/>
    </source>
</evidence>
<protein>
    <recommendedName>
        <fullName evidence="4">Aromatic prenyltransferase</fullName>
    </recommendedName>
</protein>
<keyword evidence="2" id="KW-0637">Prenyltransferase</keyword>
<dbReference type="GeneID" id="54328423"/>
<evidence type="ECO:0000256" key="2">
    <source>
        <dbReference type="ARBA" id="ARBA00022602"/>
    </source>
</evidence>
<accession>A0A4S3JIY7</accession>
<dbReference type="GO" id="GO:0004659">
    <property type="term" value="F:prenyltransferase activity"/>
    <property type="evidence" value="ECO:0007669"/>
    <property type="project" value="UniProtKB-KW"/>
</dbReference>
<name>A0A4S3JIY7_9EURO</name>
<evidence type="ECO:0000313" key="7">
    <source>
        <dbReference type="Proteomes" id="UP000308092"/>
    </source>
</evidence>
<dbReference type="InterPro" id="IPR033964">
    <property type="entry name" value="ABBA"/>
</dbReference>
<evidence type="ECO:0000313" key="5">
    <source>
        <dbReference type="EMBL" id="KAA8647038.1"/>
    </source>
</evidence>
<evidence type="ECO:0000313" key="6">
    <source>
        <dbReference type="EMBL" id="THC95240.1"/>
    </source>
</evidence>
<evidence type="ECO:0000256" key="4">
    <source>
        <dbReference type="ARBA" id="ARBA00033767"/>
    </source>
</evidence>
<dbReference type="Pfam" id="PF11468">
    <property type="entry name" value="PTase_Orf2"/>
    <property type="match status" value="1"/>
</dbReference>
<dbReference type="VEuPathDB" id="FungiDB:EYZ11_005279"/>
<dbReference type="InterPro" id="IPR036239">
    <property type="entry name" value="PrenylTrfase-like_sf"/>
</dbReference>
<reference evidence="5 8" key="2">
    <citation type="submission" date="2019-08" db="EMBL/GenBank/DDBJ databases">
        <title>The genome sequence of a newly discovered highly antifungal drug resistant Aspergillus species, Aspergillus tanneri NIH 1004.</title>
        <authorList>
            <person name="Mounaud S."/>
            <person name="Singh I."/>
            <person name="Joardar V."/>
            <person name="Pakala S."/>
            <person name="Pakala S."/>
            <person name="Venepally P."/>
            <person name="Chung J.K."/>
            <person name="Losada L."/>
            <person name="Nierman W.C."/>
        </authorList>
    </citation>
    <scope>NUCLEOTIDE SEQUENCE [LARGE SCALE GENOMIC DNA]</scope>
    <source>
        <strain evidence="5 8">NIH1004</strain>
    </source>
</reference>
<evidence type="ECO:0000256" key="3">
    <source>
        <dbReference type="ARBA" id="ARBA00022679"/>
    </source>
</evidence>
<evidence type="ECO:0000256" key="1">
    <source>
        <dbReference type="ARBA" id="ARBA00005368"/>
    </source>
</evidence>
<dbReference type="SUPFAM" id="SSF143492">
    <property type="entry name" value="Prenyltransferase-like"/>
    <property type="match status" value="1"/>
</dbReference>
<dbReference type="SFLD" id="SFLDG01163">
    <property type="entry name" value="II"/>
    <property type="match status" value="1"/>
</dbReference>
<dbReference type="Proteomes" id="UP000324241">
    <property type="component" value="Unassembled WGS sequence"/>
</dbReference>
<keyword evidence="3" id="KW-0808">Transferase</keyword>
<proteinExistence type="inferred from homology"/>
<comment type="caution">
    <text evidence="6">The sequence shown here is derived from an EMBL/GenBank/DDBJ whole genome shotgun (WGS) entry which is preliminary data.</text>
</comment>
<dbReference type="EMBL" id="SOSA01000166">
    <property type="protein sequence ID" value="THC95240.1"/>
    <property type="molecule type" value="Genomic_DNA"/>
</dbReference>
<dbReference type="Proteomes" id="UP000308092">
    <property type="component" value="Unassembled WGS sequence"/>
</dbReference>
<gene>
    <name evidence="5" type="ORF">ATNIH1004_005721</name>
    <name evidence="6" type="ORF">EYZ11_005279</name>
</gene>
<dbReference type="AlphaFoldDB" id="A0A4S3JIY7"/>
<dbReference type="EMBL" id="QUQM01000004">
    <property type="protein sequence ID" value="KAA8647038.1"/>
    <property type="molecule type" value="Genomic_DNA"/>
</dbReference>
<dbReference type="RefSeq" id="XP_033426399.1">
    <property type="nucleotide sequence ID" value="XM_033570367.1"/>
</dbReference>
<sequence>MTVEVANKFDPAQFLTDFKKTADAIGAFYSESSIRGTLKTFKDCFQDSAVIWRTTNRDNGPVNYRFYLRRRLDTIDIATKAGYLEPDNQMARLITSWSALYNGHTEQWCDFHPETGLAKTWVNLKGRRQVDDILNAPEVPDSVRAHGPTFYRLGLKLVRFLAADYEGSTMNLYFTAPGPVSETQAAQYTGLAQCKPPTEQEFRNMHSFLNPQGFAFAVTMEYETRAIKRVAFYALNLPENQLPAVNDRVLKFFAEAPSYDKQQTKNVAWSFGLGDNKYMKAESSYVGELATVLRDVGSPLTSL</sequence>
<dbReference type="OrthoDB" id="3913316at2759"/>
<dbReference type="InterPro" id="IPR020965">
    <property type="entry name" value="Prenyltransferase_CloQ"/>
</dbReference>
<comment type="similarity">
    <text evidence="1">Belongs to the aromatic prenyltransferase family.</text>
</comment>